<evidence type="ECO:0000313" key="2">
    <source>
        <dbReference type="EMBL" id="OGG47809.1"/>
    </source>
</evidence>
<accession>A0A1F6CF30</accession>
<dbReference type="Proteomes" id="UP000178606">
    <property type="component" value="Unassembled WGS sequence"/>
</dbReference>
<evidence type="ECO:0000256" key="1">
    <source>
        <dbReference type="SAM" id="SignalP"/>
    </source>
</evidence>
<sequence>MKIKLCCAILLLLTLAGCGSDAPVAPSSPVLSPLQEVKFSYIKESDLGAYLRAIARTRPDFQLIIDEQTVLFEDWASGRTNAYWTRIYANNLILRIRAYARSAAAIRLANPELIRLNGQLLKAMDTLAGAIQDFSVAVDPPDDTIIDQANEKIGQFNVAIDRYSQQLSDLAGQPISLF</sequence>
<protein>
    <submittedName>
        <fullName evidence="2">Uncharacterized protein</fullName>
    </submittedName>
</protein>
<comment type="caution">
    <text evidence="2">The sequence shown here is derived from an EMBL/GenBank/DDBJ whole genome shotgun (WGS) entry which is preliminary data.</text>
</comment>
<gene>
    <name evidence="2" type="ORF">A3F84_12765</name>
</gene>
<evidence type="ECO:0000313" key="3">
    <source>
        <dbReference type="Proteomes" id="UP000178606"/>
    </source>
</evidence>
<proteinExistence type="predicted"/>
<dbReference type="EMBL" id="MFKF01000266">
    <property type="protein sequence ID" value="OGG47809.1"/>
    <property type="molecule type" value="Genomic_DNA"/>
</dbReference>
<dbReference type="PROSITE" id="PS51257">
    <property type="entry name" value="PROKAR_LIPOPROTEIN"/>
    <property type="match status" value="1"/>
</dbReference>
<reference evidence="2 3" key="1">
    <citation type="journal article" date="2016" name="Nat. Commun.">
        <title>Thousands of microbial genomes shed light on interconnected biogeochemical processes in an aquifer system.</title>
        <authorList>
            <person name="Anantharaman K."/>
            <person name="Brown C.T."/>
            <person name="Hug L.A."/>
            <person name="Sharon I."/>
            <person name="Castelle C.J."/>
            <person name="Probst A.J."/>
            <person name="Thomas B.C."/>
            <person name="Singh A."/>
            <person name="Wilkins M.J."/>
            <person name="Karaoz U."/>
            <person name="Brodie E.L."/>
            <person name="Williams K.H."/>
            <person name="Hubbard S.S."/>
            <person name="Banfield J.F."/>
        </authorList>
    </citation>
    <scope>NUCLEOTIDE SEQUENCE [LARGE SCALE GENOMIC DNA]</scope>
    <source>
        <strain evidence="3">RIFCSPLOWO2_12_FULL_64_10</strain>
    </source>
</reference>
<feature type="signal peptide" evidence="1">
    <location>
        <begin position="1"/>
        <end position="22"/>
    </location>
</feature>
<dbReference type="AlphaFoldDB" id="A0A1F6CF30"/>
<feature type="chain" id="PRO_5009523354" evidence="1">
    <location>
        <begin position="23"/>
        <end position="178"/>
    </location>
</feature>
<organism evidence="2 3">
    <name type="scientific">Handelsmanbacteria sp. (strain RIFCSPLOWO2_12_FULL_64_10)</name>
    <dbReference type="NCBI Taxonomy" id="1817868"/>
    <lineage>
        <taxon>Bacteria</taxon>
        <taxon>Candidatus Handelsmaniibacteriota</taxon>
    </lineage>
</organism>
<keyword evidence="1" id="KW-0732">Signal</keyword>
<name>A0A1F6CF30_HANXR</name>